<dbReference type="Gene3D" id="3.40.50.620">
    <property type="entry name" value="HUPs"/>
    <property type="match status" value="1"/>
</dbReference>
<evidence type="ECO:0000313" key="9">
    <source>
        <dbReference type="Proteomes" id="UP000198705"/>
    </source>
</evidence>
<evidence type="ECO:0000313" key="8">
    <source>
        <dbReference type="EMBL" id="SFN61872.1"/>
    </source>
</evidence>
<dbReference type="InterPro" id="IPR036155">
    <property type="entry name" value="Crypto/Photolyase_N_sf"/>
</dbReference>
<dbReference type="EMBL" id="FOVN01000002">
    <property type="protein sequence ID" value="SFN61872.1"/>
    <property type="molecule type" value="Genomic_DNA"/>
</dbReference>
<keyword evidence="2 5" id="KW-0285">Flavoprotein</keyword>
<evidence type="ECO:0000259" key="7">
    <source>
        <dbReference type="PROSITE" id="PS51645"/>
    </source>
</evidence>
<gene>
    <name evidence="8" type="ORF">SAMN04487989_10257</name>
</gene>
<dbReference type="InterPro" id="IPR036134">
    <property type="entry name" value="Crypto/Photolyase_FAD-like_sf"/>
</dbReference>
<dbReference type="STRING" id="649333.SAMN04487989_10257"/>
<evidence type="ECO:0000256" key="6">
    <source>
        <dbReference type="RuleBase" id="RU004182"/>
    </source>
</evidence>
<dbReference type="PROSITE" id="PS51645">
    <property type="entry name" value="PHR_CRY_ALPHA_BETA"/>
    <property type="match status" value="1"/>
</dbReference>
<dbReference type="InterPro" id="IPR014729">
    <property type="entry name" value="Rossmann-like_a/b/a_fold"/>
</dbReference>
<evidence type="ECO:0000256" key="2">
    <source>
        <dbReference type="ARBA" id="ARBA00022630"/>
    </source>
</evidence>
<name>A0A1I5AHL9_9FLAO</name>
<dbReference type="PANTHER" id="PTHR11455">
    <property type="entry name" value="CRYPTOCHROME"/>
    <property type="match status" value="1"/>
</dbReference>
<keyword evidence="8" id="KW-0456">Lyase</keyword>
<dbReference type="GO" id="GO:0003904">
    <property type="term" value="F:deoxyribodipyrimidine photo-lyase activity"/>
    <property type="evidence" value="ECO:0007669"/>
    <property type="project" value="TreeGrafter"/>
</dbReference>
<dbReference type="AlphaFoldDB" id="A0A1I5AHL9"/>
<reference evidence="9" key="1">
    <citation type="submission" date="2016-10" db="EMBL/GenBank/DDBJ databases">
        <authorList>
            <person name="Varghese N."/>
            <person name="Submissions S."/>
        </authorList>
    </citation>
    <scope>NUCLEOTIDE SEQUENCE [LARGE SCALE GENOMIC DNA]</scope>
    <source>
        <strain evidence="9">DSM 23925</strain>
    </source>
</reference>
<feature type="domain" description="Photolyase/cryptochrome alpha/beta" evidence="7">
    <location>
        <begin position="7"/>
        <end position="137"/>
    </location>
</feature>
<dbReference type="OrthoDB" id="9772484at2"/>
<dbReference type="InterPro" id="IPR005101">
    <property type="entry name" value="Cryptochr/Photolyase_FAD-bd"/>
</dbReference>
<feature type="binding site" evidence="5">
    <location>
        <position position="218"/>
    </location>
    <ligand>
        <name>FAD</name>
        <dbReference type="ChEBI" id="CHEBI:57692"/>
    </ligand>
</feature>
<dbReference type="Gene3D" id="1.25.40.80">
    <property type="match status" value="1"/>
</dbReference>
<dbReference type="SUPFAM" id="SSF52425">
    <property type="entry name" value="Cryptochrome/photolyase, N-terminal domain"/>
    <property type="match status" value="1"/>
</dbReference>
<dbReference type="GO" id="GO:0006139">
    <property type="term" value="P:nucleobase-containing compound metabolic process"/>
    <property type="evidence" value="ECO:0007669"/>
    <property type="project" value="UniProtKB-ARBA"/>
</dbReference>
<keyword evidence="3 5" id="KW-0274">FAD</keyword>
<dbReference type="InterPro" id="IPR002081">
    <property type="entry name" value="Cryptochrome/DNA_photolyase_1"/>
</dbReference>
<keyword evidence="9" id="KW-1185">Reference proteome</keyword>
<accession>A0A1I5AHL9</accession>
<dbReference type="GO" id="GO:0006950">
    <property type="term" value="P:response to stress"/>
    <property type="evidence" value="ECO:0007669"/>
    <property type="project" value="UniProtKB-ARBA"/>
</dbReference>
<comment type="cofactor">
    <cofactor evidence="5">
        <name>FAD</name>
        <dbReference type="ChEBI" id="CHEBI:57692"/>
    </cofactor>
    <text evidence="5">Binds 1 FAD per subunit.</text>
</comment>
<evidence type="ECO:0000256" key="4">
    <source>
        <dbReference type="ARBA" id="ARBA00022991"/>
    </source>
</evidence>
<dbReference type="InterPro" id="IPR018394">
    <property type="entry name" value="DNA_photolyase_1_CS_C"/>
</dbReference>
<comment type="similarity">
    <text evidence="6">Belongs to the DNA photolyase family.</text>
</comment>
<dbReference type="InterPro" id="IPR006050">
    <property type="entry name" value="DNA_photolyase_N"/>
</dbReference>
<evidence type="ECO:0000256" key="5">
    <source>
        <dbReference type="PIRSR" id="PIRSR602081-1"/>
    </source>
</evidence>
<organism evidence="8 9">
    <name type="scientific">Bizionia echini</name>
    <dbReference type="NCBI Taxonomy" id="649333"/>
    <lineage>
        <taxon>Bacteria</taxon>
        <taxon>Pseudomonadati</taxon>
        <taxon>Bacteroidota</taxon>
        <taxon>Flavobacteriia</taxon>
        <taxon>Flavobacteriales</taxon>
        <taxon>Flavobacteriaceae</taxon>
        <taxon>Bizionia</taxon>
    </lineage>
</organism>
<dbReference type="Pfam" id="PF03441">
    <property type="entry name" value="FAD_binding_7"/>
    <property type="match status" value="1"/>
</dbReference>
<dbReference type="GO" id="GO:0009416">
    <property type="term" value="P:response to light stimulus"/>
    <property type="evidence" value="ECO:0007669"/>
    <property type="project" value="TreeGrafter"/>
</dbReference>
<keyword evidence="4 6" id="KW-0157">Chromophore</keyword>
<evidence type="ECO:0000256" key="1">
    <source>
        <dbReference type="ARBA" id="ARBA00001932"/>
    </source>
</evidence>
<dbReference type="SUPFAM" id="SSF48173">
    <property type="entry name" value="Cryptochrome/photolyase FAD-binding domain"/>
    <property type="match status" value="1"/>
</dbReference>
<dbReference type="PROSITE" id="PS00394">
    <property type="entry name" value="DNA_PHOTOLYASES_1_1"/>
    <property type="match status" value="1"/>
</dbReference>
<dbReference type="GO" id="GO:0071949">
    <property type="term" value="F:FAD binding"/>
    <property type="evidence" value="ECO:0007669"/>
    <property type="project" value="TreeGrafter"/>
</dbReference>
<feature type="binding site" evidence="5">
    <location>
        <position position="269"/>
    </location>
    <ligand>
        <name>FAD</name>
        <dbReference type="ChEBI" id="CHEBI:57692"/>
    </ligand>
</feature>
<evidence type="ECO:0000256" key="3">
    <source>
        <dbReference type="ARBA" id="ARBA00022827"/>
    </source>
</evidence>
<dbReference type="Proteomes" id="UP000198705">
    <property type="component" value="Unassembled WGS sequence"/>
</dbReference>
<dbReference type="PANTHER" id="PTHR11455:SF9">
    <property type="entry name" value="CRYPTOCHROME CIRCADIAN CLOCK 5 ISOFORM X1"/>
    <property type="match status" value="1"/>
</dbReference>
<dbReference type="GO" id="GO:0003677">
    <property type="term" value="F:DNA binding"/>
    <property type="evidence" value="ECO:0007669"/>
    <property type="project" value="TreeGrafter"/>
</dbReference>
<dbReference type="Gene3D" id="1.10.579.10">
    <property type="entry name" value="DNA Cyclobutane Dipyrimidine Photolyase, subunit A, domain 3"/>
    <property type="match status" value="1"/>
</dbReference>
<protein>
    <submittedName>
        <fullName evidence="8">Deoxyribodipyrimidine photo-lyase family protein (Cryptochrome)</fullName>
    </submittedName>
</protein>
<dbReference type="RefSeq" id="WP_092206852.1">
    <property type="nucleotide sequence ID" value="NZ_FOVN01000002.1"/>
</dbReference>
<comment type="cofactor">
    <cofactor evidence="1">
        <name>(6R)-5,10-methylene-5,6,7,8-tetrahydrofolate</name>
        <dbReference type="ChEBI" id="CHEBI:15636"/>
    </cofactor>
</comment>
<dbReference type="PRINTS" id="PR00147">
    <property type="entry name" value="DNAPHOTLYASE"/>
</dbReference>
<dbReference type="Pfam" id="PF00875">
    <property type="entry name" value="DNA_photolyase"/>
    <property type="match status" value="1"/>
</dbReference>
<proteinExistence type="inferred from homology"/>
<sequence length="498" mass="59030">MTTKREPIHMVWFKRDLRLEDHEPLQRALEQKEPVLCLFVFEQLLIEDSHYSQRHWDFIKESIRDLNSALKVYETKILAINSDIISACNLISNSYQIKQVFSHQESGIQVTFDRDKAFKRYCKNNLIAWHESIQNGVIRGLKNRDLWFENWNNIMSQPLIQFTAKISDFLNIDAIHELENQCQTTNLETLKDKPFQQGGTKTANKYLQSFLHTRHKDYMFHISKPEKSRKSCSRLSPYIAWGNLSVRQVYQASKANYESSRFTKQLSAFRSRLRWQAHFIQKFEMEHVMEKVSVNKGYHKLKKSISNQYQVAWKTGQTGFPLVDASMRCLNETGYINFRMRALLVSFFTHILWQPWQDASKHLSQQFLDFEPGIHFPQLQMQAGETGINNLRIYNPIKNSLEHDPDGTFIKRWVPELRNLELPFVHEPYLMTPLDQQFNNFELGVTYPFPIVDLKSRRKQASDILWNMKNNSEVRNESFRILNKHTINNRSRMIDNKD</sequence>